<protein>
    <submittedName>
        <fullName evidence="8">Amino acid:proton antiporter</fullName>
    </submittedName>
</protein>
<feature type="transmembrane region" description="Helical" evidence="7">
    <location>
        <begin position="397"/>
        <end position="423"/>
    </location>
</feature>
<evidence type="ECO:0000256" key="7">
    <source>
        <dbReference type="SAM" id="Phobius"/>
    </source>
</evidence>
<dbReference type="PIRSF" id="PIRSF006060">
    <property type="entry name" value="AA_transporter"/>
    <property type="match status" value="1"/>
</dbReference>
<dbReference type="STRING" id="1797197.A2Y75_01090"/>
<dbReference type="Pfam" id="PF13520">
    <property type="entry name" value="AA_permease_2"/>
    <property type="match status" value="1"/>
</dbReference>
<keyword evidence="2" id="KW-0813">Transport</keyword>
<dbReference type="InterPro" id="IPR050367">
    <property type="entry name" value="APC_superfamily"/>
</dbReference>
<feature type="transmembrane region" description="Helical" evidence="7">
    <location>
        <begin position="157"/>
        <end position="179"/>
    </location>
</feature>
<keyword evidence="4 7" id="KW-0812">Transmembrane</keyword>
<feature type="transmembrane region" description="Helical" evidence="7">
    <location>
        <begin position="125"/>
        <end position="145"/>
    </location>
</feature>
<dbReference type="AlphaFoldDB" id="A0A1F2WI86"/>
<feature type="transmembrane region" description="Helical" evidence="7">
    <location>
        <begin position="435"/>
        <end position="458"/>
    </location>
</feature>
<accession>A0A1F2WI86</accession>
<proteinExistence type="predicted"/>
<dbReference type="PANTHER" id="PTHR42770">
    <property type="entry name" value="AMINO ACID TRANSPORTER-RELATED"/>
    <property type="match status" value="1"/>
</dbReference>
<evidence type="ECO:0000256" key="5">
    <source>
        <dbReference type="ARBA" id="ARBA00022989"/>
    </source>
</evidence>
<dbReference type="GO" id="GO:0022857">
    <property type="term" value="F:transmembrane transporter activity"/>
    <property type="evidence" value="ECO:0007669"/>
    <property type="project" value="InterPro"/>
</dbReference>
<evidence type="ECO:0000313" key="8">
    <source>
        <dbReference type="EMBL" id="OFW56542.1"/>
    </source>
</evidence>
<dbReference type="Proteomes" id="UP000177876">
    <property type="component" value="Unassembled WGS sequence"/>
</dbReference>
<keyword evidence="3" id="KW-1003">Cell membrane</keyword>
<evidence type="ECO:0000256" key="6">
    <source>
        <dbReference type="ARBA" id="ARBA00023136"/>
    </source>
</evidence>
<dbReference type="GO" id="GO:0005886">
    <property type="term" value="C:plasma membrane"/>
    <property type="evidence" value="ECO:0007669"/>
    <property type="project" value="UniProtKB-SubCell"/>
</dbReference>
<dbReference type="PANTHER" id="PTHR42770:SF15">
    <property type="entry name" value="GLUTAMATE_GAMMA-AMINOBUTYRATE ANTIPORTER-RELATED"/>
    <property type="match status" value="1"/>
</dbReference>
<sequence length="480" mass="51296">MADKSNEAGPGGIKYISWTTICFMTVACVASIRNTPSMAIYGWACIFLYLVPAVVFLIPTALVSAELASAWDGGVYRWVSEGVGPKAGFVAIWTQYAMTLTYYPSLLASVASTLAFIISPGLASSGLYTGIIILVFFWGSTLVSFRGLETSAVLSSGGMVIGTLIPGVTLVGLGILYLFGSGQNYSAGTGLLPEFAGIASLVLIVNNFLSYAGMEVNAVHVNQMEKPSKDFPRAMFVASGMAVAIFVLPALAISFVVPRDQLSLTAGVMQAFQQFFEYFHVGFLTPAFALMIVCAMLGGMMGWLAGPSKGLLMVGRENGYLPPKLQKMNKKGIQQNILIGQGIVVSVIALLFAFIPSVSSAFWILSAMTTQIYLIMYVLLFIAVVKLRKSQPERPRGYRVPALMFMAGVGLVSSVLVFFIGLIPPSQFGSNSPALYALLLLGGTLGLGLGVPFLFLWLRKPSWKQEEKPKPSPAEEGGPA</sequence>
<keyword evidence="6 7" id="KW-0472">Membrane</keyword>
<dbReference type="EMBL" id="MELK01000044">
    <property type="protein sequence ID" value="OFW56542.1"/>
    <property type="molecule type" value="Genomic_DNA"/>
</dbReference>
<keyword evidence="5 7" id="KW-1133">Transmembrane helix</keyword>
<feature type="transmembrane region" description="Helical" evidence="7">
    <location>
        <begin position="12"/>
        <end position="32"/>
    </location>
</feature>
<organism evidence="8 9">
    <name type="scientific">Candidatus Solincola sediminis</name>
    <dbReference type="NCBI Taxonomy" id="1797199"/>
    <lineage>
        <taxon>Bacteria</taxon>
        <taxon>Bacillati</taxon>
        <taxon>Actinomycetota</taxon>
        <taxon>Candidatus Geothermincolia</taxon>
        <taxon>Candidatus Geothermincolales</taxon>
        <taxon>Candidatus Geothermincolaceae</taxon>
        <taxon>Candidatus Solincola</taxon>
    </lineage>
</organism>
<dbReference type="PROSITE" id="PS51257">
    <property type="entry name" value="PROKAR_LIPOPROTEIN"/>
    <property type="match status" value="1"/>
</dbReference>
<comment type="caution">
    <text evidence="8">The sequence shown here is derived from an EMBL/GenBank/DDBJ whole genome shotgun (WGS) entry which is preliminary data.</text>
</comment>
<evidence type="ECO:0000313" key="9">
    <source>
        <dbReference type="Proteomes" id="UP000177876"/>
    </source>
</evidence>
<gene>
    <name evidence="8" type="ORF">A2Y75_01090</name>
</gene>
<comment type="subcellular location">
    <subcellularLocation>
        <location evidence="1">Cell membrane</location>
        <topology evidence="1">Multi-pass membrane protein</topology>
    </subcellularLocation>
</comment>
<feature type="transmembrane region" description="Helical" evidence="7">
    <location>
        <begin position="191"/>
        <end position="213"/>
    </location>
</feature>
<evidence type="ECO:0000256" key="1">
    <source>
        <dbReference type="ARBA" id="ARBA00004651"/>
    </source>
</evidence>
<feature type="transmembrane region" description="Helical" evidence="7">
    <location>
        <begin position="234"/>
        <end position="258"/>
    </location>
</feature>
<evidence type="ECO:0000256" key="3">
    <source>
        <dbReference type="ARBA" id="ARBA00022475"/>
    </source>
</evidence>
<dbReference type="InterPro" id="IPR002293">
    <property type="entry name" value="AA/rel_permease1"/>
</dbReference>
<feature type="transmembrane region" description="Helical" evidence="7">
    <location>
        <begin position="361"/>
        <end position="385"/>
    </location>
</feature>
<feature type="transmembrane region" description="Helical" evidence="7">
    <location>
        <begin position="337"/>
        <end position="355"/>
    </location>
</feature>
<feature type="transmembrane region" description="Helical" evidence="7">
    <location>
        <begin position="278"/>
        <end position="306"/>
    </location>
</feature>
<reference evidence="8 9" key="1">
    <citation type="journal article" date="2016" name="Nat. Commun.">
        <title>Thousands of microbial genomes shed light on interconnected biogeochemical processes in an aquifer system.</title>
        <authorList>
            <person name="Anantharaman K."/>
            <person name="Brown C.T."/>
            <person name="Hug L.A."/>
            <person name="Sharon I."/>
            <person name="Castelle C.J."/>
            <person name="Probst A.J."/>
            <person name="Thomas B.C."/>
            <person name="Singh A."/>
            <person name="Wilkins M.J."/>
            <person name="Karaoz U."/>
            <person name="Brodie E.L."/>
            <person name="Williams K.H."/>
            <person name="Hubbard S.S."/>
            <person name="Banfield J.F."/>
        </authorList>
    </citation>
    <scope>NUCLEOTIDE SEQUENCE [LARGE SCALE GENOMIC DNA]</scope>
</reference>
<name>A0A1F2WI86_9ACTN</name>
<feature type="transmembrane region" description="Helical" evidence="7">
    <location>
        <begin position="38"/>
        <end position="58"/>
    </location>
</feature>
<evidence type="ECO:0000256" key="4">
    <source>
        <dbReference type="ARBA" id="ARBA00022692"/>
    </source>
</evidence>
<dbReference type="Gene3D" id="1.20.1740.10">
    <property type="entry name" value="Amino acid/polyamine transporter I"/>
    <property type="match status" value="1"/>
</dbReference>
<evidence type="ECO:0000256" key="2">
    <source>
        <dbReference type="ARBA" id="ARBA00022448"/>
    </source>
</evidence>